<proteinExistence type="evidence at transcript level"/>
<keyword evidence="3 5" id="KW-0964">Secreted</keyword>
<feature type="non-terminal residue" evidence="8">
    <location>
        <position position="1"/>
    </location>
</feature>
<keyword evidence="4 6" id="KW-0732">Signal</keyword>
<evidence type="ECO:0000256" key="6">
    <source>
        <dbReference type="SAM" id="SignalP"/>
    </source>
</evidence>
<dbReference type="InterPro" id="IPR022353">
    <property type="entry name" value="Insulin_CS"/>
</dbReference>
<protein>
    <submittedName>
        <fullName evidence="8">Insulin</fullName>
    </submittedName>
</protein>
<dbReference type="SMR" id="A0A0M5TKC3"/>
<evidence type="ECO:0000256" key="3">
    <source>
        <dbReference type="ARBA" id="ARBA00022525"/>
    </source>
</evidence>
<feature type="chain" id="PRO_5005806139" evidence="6">
    <location>
        <begin position="17"/>
        <end position="88"/>
    </location>
</feature>
<evidence type="ECO:0000313" key="8">
    <source>
        <dbReference type="EMBL" id="BAS32722.1"/>
    </source>
</evidence>
<dbReference type="Pfam" id="PF00049">
    <property type="entry name" value="Insulin"/>
    <property type="match status" value="1"/>
</dbReference>
<dbReference type="InterPro" id="IPR036438">
    <property type="entry name" value="Insulin-like_sf"/>
</dbReference>
<reference evidence="8" key="1">
    <citation type="journal article" date="2016" name="Gen. Comp. Endocrinol.">
        <title>Molecular characterization of insulin from squamate reptiles reveals sequence diversity and possible adaptive evolution.</title>
        <authorList>
            <person name="Yamagishi G."/>
            <person name="Yoshida A."/>
            <person name="Kobayashi A."/>
            <person name="Park M.K."/>
        </authorList>
    </citation>
    <scope>NUCLEOTIDE SEQUENCE</scope>
</reference>
<dbReference type="PANTHER" id="PTHR46886:SF1">
    <property type="entry name" value="INSULIN-LIKE GROWTH FACTOR II"/>
    <property type="match status" value="1"/>
</dbReference>
<dbReference type="AlphaFoldDB" id="A0A0M5TKC3"/>
<dbReference type="Gene3D" id="1.10.100.10">
    <property type="entry name" value="Insulin-like"/>
    <property type="match status" value="1"/>
</dbReference>
<dbReference type="PANTHER" id="PTHR46886">
    <property type="entry name" value="INSULIN-LIKE GROWTH FACTOR II"/>
    <property type="match status" value="1"/>
</dbReference>
<dbReference type="InterPro" id="IPR016179">
    <property type="entry name" value="Insulin-like"/>
</dbReference>
<evidence type="ECO:0000256" key="5">
    <source>
        <dbReference type="RuleBase" id="RU000406"/>
    </source>
</evidence>
<dbReference type="SMART" id="SM00078">
    <property type="entry name" value="IlGF"/>
    <property type="match status" value="1"/>
</dbReference>
<feature type="domain" description="Insulin-like" evidence="7">
    <location>
        <begin position="20"/>
        <end position="87"/>
    </location>
</feature>
<comment type="similarity">
    <text evidence="2 5">Belongs to the insulin family.</text>
</comment>
<sequence length="88" mass="9568">LVLLAVLAPTAIYATSENDEHLCGSALVEALVSACGKEGIYSFTKRNEQSLGHGLLDNEVPFHLGKRGIVEDCCENICPWSVLQSYCR</sequence>
<dbReference type="PRINTS" id="PR00276">
    <property type="entry name" value="INSULINFAMLY"/>
</dbReference>
<name>A0A0M5TKC3_VAREA</name>
<evidence type="ECO:0000259" key="7">
    <source>
        <dbReference type="SMART" id="SM00078"/>
    </source>
</evidence>
<organism evidence="8">
    <name type="scientific">Varanus exanthematicus</name>
    <name type="common">Savannah monitor lizard</name>
    <name type="synonym">Lacerta exanthematica</name>
    <dbReference type="NCBI Taxonomy" id="8557"/>
    <lineage>
        <taxon>Eukaryota</taxon>
        <taxon>Metazoa</taxon>
        <taxon>Chordata</taxon>
        <taxon>Craniata</taxon>
        <taxon>Vertebrata</taxon>
        <taxon>Euteleostomi</taxon>
        <taxon>Lepidosauria</taxon>
        <taxon>Squamata</taxon>
        <taxon>Bifurcata</taxon>
        <taxon>Unidentata</taxon>
        <taxon>Episquamata</taxon>
        <taxon>Toxicofera</taxon>
        <taxon>Anguimorpha</taxon>
        <taxon>Paleoanguimorpha</taxon>
        <taxon>Varanoidea</taxon>
        <taxon>Varanidae</taxon>
        <taxon>Varanus</taxon>
    </lineage>
</organism>
<dbReference type="InterPro" id="IPR022352">
    <property type="entry name" value="Ins/IGF/rlx"/>
</dbReference>
<feature type="signal peptide" evidence="6">
    <location>
        <begin position="1"/>
        <end position="16"/>
    </location>
</feature>
<dbReference type="SUPFAM" id="SSF56994">
    <property type="entry name" value="Insulin-like"/>
    <property type="match status" value="1"/>
</dbReference>
<dbReference type="EMBL" id="LC020054">
    <property type="protein sequence ID" value="BAS32722.1"/>
    <property type="molecule type" value="mRNA"/>
</dbReference>
<comment type="subcellular location">
    <subcellularLocation>
        <location evidence="1 5">Secreted</location>
    </subcellularLocation>
</comment>
<gene>
    <name evidence="8" type="primary">INS</name>
</gene>
<accession>A0A0M5TKC3</accession>
<dbReference type="PROSITE" id="PS00262">
    <property type="entry name" value="INSULIN"/>
    <property type="match status" value="1"/>
</dbReference>
<evidence type="ECO:0000256" key="1">
    <source>
        <dbReference type="ARBA" id="ARBA00004613"/>
    </source>
</evidence>
<evidence type="ECO:0000256" key="2">
    <source>
        <dbReference type="ARBA" id="ARBA00009034"/>
    </source>
</evidence>
<dbReference type="GO" id="GO:0005179">
    <property type="term" value="F:hormone activity"/>
    <property type="evidence" value="ECO:0007669"/>
    <property type="project" value="InterPro"/>
</dbReference>
<dbReference type="GO" id="GO:0005576">
    <property type="term" value="C:extracellular region"/>
    <property type="evidence" value="ECO:0007669"/>
    <property type="project" value="UniProtKB-SubCell"/>
</dbReference>
<evidence type="ECO:0000256" key="4">
    <source>
        <dbReference type="ARBA" id="ARBA00022729"/>
    </source>
</evidence>